<protein>
    <submittedName>
        <fullName evidence="4">Caspase family protein</fullName>
    </submittedName>
</protein>
<feature type="compositionally biased region" description="Basic and acidic residues" evidence="1">
    <location>
        <begin position="440"/>
        <end position="449"/>
    </location>
</feature>
<dbReference type="SUPFAM" id="SSF50969">
    <property type="entry name" value="YVTN repeat-like/Quinoprotein amine dehydrogenase"/>
    <property type="match status" value="1"/>
</dbReference>
<dbReference type="InterPro" id="IPR011042">
    <property type="entry name" value="6-blade_b-propeller_TolB-like"/>
</dbReference>
<accession>A0A5J5K8N2</accession>
<keyword evidence="2" id="KW-0812">Transmembrane</keyword>
<proteinExistence type="predicted"/>
<evidence type="ECO:0000256" key="1">
    <source>
        <dbReference type="SAM" id="MobiDB-lite"/>
    </source>
</evidence>
<evidence type="ECO:0000259" key="3">
    <source>
        <dbReference type="Pfam" id="PF00656"/>
    </source>
</evidence>
<dbReference type="EMBL" id="VYTZ01000003">
    <property type="protein sequence ID" value="KAA9379793.1"/>
    <property type="molecule type" value="Genomic_DNA"/>
</dbReference>
<comment type="caution">
    <text evidence="4">The sequence shown here is derived from an EMBL/GenBank/DDBJ whole genome shotgun (WGS) entry which is preliminary data.</text>
</comment>
<dbReference type="GO" id="GO:0004197">
    <property type="term" value="F:cysteine-type endopeptidase activity"/>
    <property type="evidence" value="ECO:0007669"/>
    <property type="project" value="InterPro"/>
</dbReference>
<feature type="region of interest" description="Disordered" evidence="1">
    <location>
        <begin position="363"/>
        <end position="386"/>
    </location>
</feature>
<feature type="compositionally biased region" description="Low complexity" evidence="1">
    <location>
        <begin position="52"/>
        <end position="72"/>
    </location>
</feature>
<dbReference type="Proteomes" id="UP000327011">
    <property type="component" value="Unassembled WGS sequence"/>
</dbReference>
<keyword evidence="5" id="KW-1185">Reference proteome</keyword>
<evidence type="ECO:0000256" key="2">
    <source>
        <dbReference type="SAM" id="Phobius"/>
    </source>
</evidence>
<feature type="domain" description="Peptidase C14 caspase" evidence="3">
    <location>
        <begin position="174"/>
        <end position="336"/>
    </location>
</feature>
<evidence type="ECO:0000313" key="5">
    <source>
        <dbReference type="Proteomes" id="UP000327011"/>
    </source>
</evidence>
<dbReference type="SUPFAM" id="SSF52129">
    <property type="entry name" value="Caspase-like"/>
    <property type="match status" value="1"/>
</dbReference>
<feature type="region of interest" description="Disordered" evidence="1">
    <location>
        <begin position="430"/>
        <end position="449"/>
    </location>
</feature>
<keyword evidence="2" id="KW-1133">Transmembrane helix</keyword>
<dbReference type="GO" id="GO:0006508">
    <property type="term" value="P:proteolysis"/>
    <property type="evidence" value="ECO:0007669"/>
    <property type="project" value="InterPro"/>
</dbReference>
<feature type="region of interest" description="Disordered" evidence="1">
    <location>
        <begin position="1"/>
        <end position="89"/>
    </location>
</feature>
<dbReference type="AlphaFoldDB" id="A0A5J5K8N2"/>
<organism evidence="4 5">
    <name type="scientific">Microbispora cellulosiformans</name>
    <dbReference type="NCBI Taxonomy" id="2614688"/>
    <lineage>
        <taxon>Bacteria</taxon>
        <taxon>Bacillati</taxon>
        <taxon>Actinomycetota</taxon>
        <taxon>Actinomycetes</taxon>
        <taxon>Streptosporangiales</taxon>
        <taxon>Streptosporangiaceae</taxon>
        <taxon>Microbispora</taxon>
    </lineage>
</organism>
<keyword evidence="2" id="KW-0472">Membrane</keyword>
<dbReference type="Gene3D" id="2.120.10.30">
    <property type="entry name" value="TolB, C-terminal domain"/>
    <property type="match status" value="1"/>
</dbReference>
<dbReference type="Gene3D" id="3.40.50.1460">
    <property type="match status" value="1"/>
</dbReference>
<evidence type="ECO:0000313" key="4">
    <source>
        <dbReference type="EMBL" id="KAA9379793.1"/>
    </source>
</evidence>
<dbReference type="NCBIfam" id="NF047832">
    <property type="entry name" value="caspase_w_EACC1"/>
    <property type="match status" value="1"/>
</dbReference>
<feature type="transmembrane region" description="Helical" evidence="2">
    <location>
        <begin position="396"/>
        <end position="416"/>
    </location>
</feature>
<dbReference type="InterPro" id="IPR029030">
    <property type="entry name" value="Caspase-like_dom_sf"/>
</dbReference>
<gene>
    <name evidence="4" type="ORF">F5972_09125</name>
</gene>
<dbReference type="Pfam" id="PF00656">
    <property type="entry name" value="Peptidase_C14"/>
    <property type="match status" value="1"/>
</dbReference>
<dbReference type="InterPro" id="IPR011044">
    <property type="entry name" value="Quino_amine_DH_bsu"/>
</dbReference>
<sequence length="757" mass="81857">MCLFGSKPTPARRPGPSIERSDAIPTWAGWRSCRPATAIPRRPTSSAPISTRSWPSSTAPARSARYSSRSPPGETAGPRNGRSPWRKTGCASNCGAVRGKSWNGSYARSRGPGVAIPDPARSRLILIGFSSFVDFARVPAAPTNLRRLKTLFCDETIWGIPGRNVAILDGTRGLGRNAILSRIHEVASQATDTLVVYYVGHGFLDEDDDDSLLLALPGTKRREHFTALPYEEIRRAVRGAGSRRKVVILDCCYSGRAHSDAFLDGSEEDRELAHQAPIEGACVLTATSDYARARANPGDRHTAFSGALISALENGIPGAGPYLDVRSVFAALRREMLGRGLPRPHLSTRDDGGALVLGRNRAYRGPAEAPPKGSEVPPPRTEPVPRRFRPRLTRRAAVAITALVVVLTVVLTVALLPRVTARFSATGVCPAAEPGGSELSRADRPGRATRFPESRISLLRDLTGPTTVIGFEPPRGDRPNPKTYLWQPDRRCFATPLGFGSDYLDVAVSPDGRWIAGVDMRAVPGADVVVMDRAGTKRKVIDVPGTVFATNPQWNRTSTTLLFTEAPVDAKGKYSYPRGASAVTAGLPDMKPTVLALGATAPYQWGPDGSVAGNFGQEDPLDVRFFSVRGRRERTFQRVGLLGQYGMGAFSPSEERMVTHCPRGRHDDQVCVWDARRGALLGAYPANRLYADRPYGNVGWYDERSLLTTAWDAKTNWWAAATMDIAGPDPGTVAGRTTLLGRVPDEQGHIIFGFAPA</sequence>
<name>A0A5J5K8N2_9ACTN</name>
<reference evidence="4 5" key="1">
    <citation type="submission" date="2019-09" db="EMBL/GenBank/DDBJ databases">
        <title>Screening of Novel Bioactive Compounds from Soil-Associated.</title>
        <authorList>
            <person name="Gong X."/>
        </authorList>
    </citation>
    <scope>NUCLEOTIDE SEQUENCE [LARGE SCALE GENOMIC DNA]</scope>
    <source>
        <strain evidence="4 5">Gxj-6</strain>
    </source>
</reference>
<dbReference type="InterPro" id="IPR011600">
    <property type="entry name" value="Pept_C14_caspase"/>
</dbReference>